<dbReference type="SUPFAM" id="SSF54631">
    <property type="entry name" value="CBS-domain pair"/>
    <property type="match status" value="1"/>
</dbReference>
<dbReference type="Pfam" id="PF00571">
    <property type="entry name" value="CBS"/>
    <property type="match status" value="2"/>
</dbReference>
<dbReference type="EMBL" id="GDJX01004975">
    <property type="protein sequence ID" value="JAT62961.1"/>
    <property type="molecule type" value="Transcribed_RNA"/>
</dbReference>
<name>A0A1D1Z7V3_9ARAE</name>
<organism evidence="4">
    <name type="scientific">Anthurium amnicola</name>
    <dbReference type="NCBI Taxonomy" id="1678845"/>
    <lineage>
        <taxon>Eukaryota</taxon>
        <taxon>Viridiplantae</taxon>
        <taxon>Streptophyta</taxon>
        <taxon>Embryophyta</taxon>
        <taxon>Tracheophyta</taxon>
        <taxon>Spermatophyta</taxon>
        <taxon>Magnoliopsida</taxon>
        <taxon>Liliopsida</taxon>
        <taxon>Araceae</taxon>
        <taxon>Pothoideae</taxon>
        <taxon>Potheae</taxon>
        <taxon>Anthurium</taxon>
    </lineage>
</organism>
<sequence>MATACRGSLQRLHGTALSFPRSAHPLRNTAASAKPLGFAAGGRGALSSDVSYNARNRWEKSAWGMKRMVPASSTTDDRVELDENPEGIISGEWPENFSLLSYDDLRAYLEPQVLKDQMKPSALLGHVMSTEIRAATADQTLEQIDHHFEHVSGLPVIDSELKCIGVISKGDKANAPHGLKSMVGEVMSSPPITLTPDKTVMDAAVLMLKMKIHRIPVLNEERQVIGMVTRTDIFQALEAVVV</sequence>
<dbReference type="PANTHER" id="PTHR43080:SF29">
    <property type="entry name" value="OS02G0818000 PROTEIN"/>
    <property type="match status" value="1"/>
</dbReference>
<accession>A0A1D1Z7V3</accession>
<dbReference type="InterPro" id="IPR051257">
    <property type="entry name" value="Diverse_CBS-Domain"/>
</dbReference>
<dbReference type="Gene3D" id="3.10.580.10">
    <property type="entry name" value="CBS-domain"/>
    <property type="match status" value="2"/>
</dbReference>
<keyword evidence="1 2" id="KW-0129">CBS domain</keyword>
<evidence type="ECO:0000256" key="2">
    <source>
        <dbReference type="PROSITE-ProRule" id="PRU00703"/>
    </source>
</evidence>
<reference evidence="4" key="1">
    <citation type="submission" date="2015-07" db="EMBL/GenBank/DDBJ databases">
        <title>Transcriptome Assembly of Anthurium amnicola.</title>
        <authorList>
            <person name="Suzuki J."/>
        </authorList>
    </citation>
    <scope>NUCLEOTIDE SEQUENCE</scope>
</reference>
<dbReference type="InterPro" id="IPR000644">
    <property type="entry name" value="CBS_dom"/>
</dbReference>
<gene>
    <name evidence="4" type="primary">MJ1232</name>
    <name evidence="4" type="ORF">g.81951</name>
</gene>
<dbReference type="InterPro" id="IPR046342">
    <property type="entry name" value="CBS_dom_sf"/>
</dbReference>
<evidence type="ECO:0000256" key="1">
    <source>
        <dbReference type="ARBA" id="ARBA00023122"/>
    </source>
</evidence>
<dbReference type="SMART" id="SM00116">
    <property type="entry name" value="CBS"/>
    <property type="match status" value="1"/>
</dbReference>
<feature type="domain" description="CBS" evidence="3">
    <location>
        <begin position="187"/>
        <end position="242"/>
    </location>
</feature>
<dbReference type="PROSITE" id="PS51371">
    <property type="entry name" value="CBS"/>
    <property type="match status" value="1"/>
</dbReference>
<proteinExistence type="predicted"/>
<dbReference type="AlphaFoldDB" id="A0A1D1Z7V3"/>
<protein>
    <submittedName>
        <fullName evidence="4">Uncharacterized protein MJ1232</fullName>
    </submittedName>
</protein>
<evidence type="ECO:0000259" key="3">
    <source>
        <dbReference type="PROSITE" id="PS51371"/>
    </source>
</evidence>
<dbReference type="PANTHER" id="PTHR43080">
    <property type="entry name" value="CBS DOMAIN-CONTAINING PROTEIN CBSX3, MITOCHONDRIAL"/>
    <property type="match status" value="1"/>
</dbReference>
<evidence type="ECO:0000313" key="4">
    <source>
        <dbReference type="EMBL" id="JAT62961.1"/>
    </source>
</evidence>